<dbReference type="Pfam" id="PF26019">
    <property type="entry name" value="HTH_TIMELESS"/>
    <property type="match status" value="2"/>
</dbReference>
<feature type="coiled-coil region" evidence="2">
    <location>
        <begin position="494"/>
        <end position="528"/>
    </location>
</feature>
<sequence length="864" mass="98272">MADEAGDADISPRSRWADLQKKNRENLNEEDDYEGSGEEEDYPLILERNFEVIDFIKRLASPRMVKVCNTLLNSYDTNSETTNHCVVKMLYRIAFECKLPAMLFQASLFIKFRDILANYEPKYKELAKLAVYITRKFVETTETNKTVFVELLFPKHVKDACEIVDGYGSYQDSKNKRIAWEEHEEEELKRLDEEYRASKVKGDKVDWILDNLINKERSKRGVIKKMKELGLEIPKSNPKGFFSEEQEEELKRLFDECDKDLPDKLIVNWIFERMPSKDEHSQRILKKKLIEMGLLQMPVKKLKQWTTEQDDELSELFNEHKTDDDVMARIMAVLGPVRSRQSVVGALLRLGLVSDKSELRKKSKKSSKSRPNHEGESDDDEDEDDESDDDERPIPKTERPPPPLGQSTSVLFKQLGTCKYLIGGFKWLVASLHDNLEDLDADDFDSDVPLLPLSEEQVLSMENPLFQDFLQALGFKKPVQGQEVYWRVSSAWRSEELNTRINLLNFLVDNAERNLEEIALEINEKLSAAAGESVDVLGRNDSASEDSENDNQESLIDRKTSIKNIQKKKKTSRLQQFVRGNSADRSSSDSENDVPEHIFPQQSSISRKRYASDDSSDEENRDPANGESMPAVLRKKRTALDSDDDEPDSISDRVDGRIGVSIEESATLNGDSMAGSANRPKRNRNALDSDDDAPEAADDTRTSPQGLKKKRNFLNSDEEDERESGNSSPANIANGKSPGAAPARRKSHILDSEEEGPDLDEVSTNPSQKDSEISQPRFEETEQRSQERILDLGDNESSKCQKRPLDSDDGEMGKSVKKTRTDCDVIGEATQNETETTAAIERDEEPTIRVKRRSARKIESDDSD</sequence>
<organism evidence="5 6">
    <name type="scientific">Nesidiocoris tenuis</name>
    <dbReference type="NCBI Taxonomy" id="355587"/>
    <lineage>
        <taxon>Eukaryota</taxon>
        <taxon>Metazoa</taxon>
        <taxon>Ecdysozoa</taxon>
        <taxon>Arthropoda</taxon>
        <taxon>Hexapoda</taxon>
        <taxon>Insecta</taxon>
        <taxon>Pterygota</taxon>
        <taxon>Neoptera</taxon>
        <taxon>Paraneoptera</taxon>
        <taxon>Hemiptera</taxon>
        <taxon>Heteroptera</taxon>
        <taxon>Panheteroptera</taxon>
        <taxon>Cimicomorpha</taxon>
        <taxon>Miridae</taxon>
        <taxon>Dicyphina</taxon>
        <taxon>Nesidiocoris</taxon>
    </lineage>
</organism>
<feature type="compositionally biased region" description="Acidic residues" evidence="3">
    <location>
        <begin position="688"/>
        <end position="697"/>
    </location>
</feature>
<accession>A0ABN7AUL7</accession>
<dbReference type="Proteomes" id="UP001307889">
    <property type="component" value="Chromosome 6"/>
</dbReference>
<feature type="region of interest" description="Disordered" evidence="3">
    <location>
        <begin position="359"/>
        <end position="408"/>
    </location>
</feature>
<evidence type="ECO:0000256" key="2">
    <source>
        <dbReference type="SAM" id="Coils"/>
    </source>
</evidence>
<feature type="region of interest" description="Disordered" evidence="3">
    <location>
        <begin position="1"/>
        <end position="39"/>
    </location>
</feature>
<evidence type="ECO:0000256" key="3">
    <source>
        <dbReference type="SAM" id="MobiDB-lite"/>
    </source>
</evidence>
<proteinExistence type="inferred from homology"/>
<feature type="compositionally biased region" description="Basic and acidic residues" evidence="3">
    <location>
        <begin position="769"/>
        <end position="819"/>
    </location>
</feature>
<feature type="compositionally biased region" description="Basic and acidic residues" evidence="3">
    <location>
        <begin position="10"/>
        <end position="27"/>
    </location>
</feature>
<protein>
    <submittedName>
        <fullName evidence="5">Timeless protein</fullName>
    </submittedName>
</protein>
<feature type="domain" description="Timeless C-terminal" evidence="4">
    <location>
        <begin position="424"/>
        <end position="497"/>
    </location>
</feature>
<evidence type="ECO:0000313" key="5">
    <source>
        <dbReference type="EMBL" id="BES95878.1"/>
    </source>
</evidence>
<dbReference type="PANTHER" id="PTHR22940:SF4">
    <property type="entry name" value="PROTEIN TIMELESS HOMOLOG"/>
    <property type="match status" value="1"/>
</dbReference>
<dbReference type="InterPro" id="IPR044998">
    <property type="entry name" value="Timeless"/>
</dbReference>
<feature type="region of interest" description="Disordered" evidence="3">
    <location>
        <begin position="539"/>
        <end position="819"/>
    </location>
</feature>
<evidence type="ECO:0000256" key="1">
    <source>
        <dbReference type="ARBA" id="ARBA00008174"/>
    </source>
</evidence>
<keyword evidence="6" id="KW-1185">Reference proteome</keyword>
<reference evidence="5 6" key="1">
    <citation type="submission" date="2023-09" db="EMBL/GenBank/DDBJ databases">
        <title>Nesidiocoris tenuis whole genome shotgun sequence.</title>
        <authorList>
            <person name="Shibata T."/>
            <person name="Shimoda M."/>
            <person name="Kobayashi T."/>
            <person name="Uehara T."/>
        </authorList>
    </citation>
    <scope>NUCLEOTIDE SEQUENCE [LARGE SCALE GENOMIC DNA]</scope>
    <source>
        <strain evidence="5 6">Japan</strain>
    </source>
</reference>
<feature type="compositionally biased region" description="Acidic residues" evidence="3">
    <location>
        <begin position="376"/>
        <end position="391"/>
    </location>
</feature>
<feature type="compositionally biased region" description="Acidic residues" evidence="3">
    <location>
        <begin position="752"/>
        <end position="761"/>
    </location>
</feature>
<dbReference type="EMBL" id="AP028914">
    <property type="protein sequence ID" value="BES95878.1"/>
    <property type="molecule type" value="Genomic_DNA"/>
</dbReference>
<evidence type="ECO:0000259" key="4">
    <source>
        <dbReference type="Pfam" id="PF05029"/>
    </source>
</evidence>
<gene>
    <name evidence="5" type="ORF">NTJ_08688</name>
</gene>
<comment type="similarity">
    <text evidence="1">Belongs to the timeless family.</text>
</comment>
<name>A0ABN7AUL7_9HEMI</name>
<dbReference type="Pfam" id="PF05029">
    <property type="entry name" value="TIMELESS_C"/>
    <property type="match status" value="1"/>
</dbReference>
<feature type="compositionally biased region" description="Basic residues" evidence="3">
    <location>
        <begin position="361"/>
        <end position="370"/>
    </location>
</feature>
<feature type="region of interest" description="Disordered" evidence="3">
    <location>
        <begin position="833"/>
        <end position="864"/>
    </location>
</feature>
<feature type="compositionally biased region" description="Polar residues" evidence="3">
    <location>
        <begin position="573"/>
        <end position="585"/>
    </location>
</feature>
<dbReference type="PANTHER" id="PTHR22940">
    <property type="entry name" value="TIMEOUT/TIMELESS-2"/>
    <property type="match status" value="1"/>
</dbReference>
<feature type="compositionally biased region" description="Acidic residues" evidence="3">
    <location>
        <begin position="28"/>
        <end position="39"/>
    </location>
</feature>
<evidence type="ECO:0000313" key="6">
    <source>
        <dbReference type="Proteomes" id="UP001307889"/>
    </source>
</evidence>
<dbReference type="InterPro" id="IPR007725">
    <property type="entry name" value="TIMELESS_C"/>
</dbReference>
<keyword evidence="2" id="KW-0175">Coiled coil</keyword>